<evidence type="ECO:0000256" key="1">
    <source>
        <dbReference type="SAM" id="MobiDB-lite"/>
    </source>
</evidence>
<accession>A0A0L0G042</accession>
<sequence>MLSITRTALLGPSRTLARTRMMSTATTSAGQIRSVRYSALAATAIAGAGALYYAQNPAVMHAKEQEKPKVDMNYKYVIVGAGVAAKSCLKTLNEMHPDPMGEDEKKAGSYDGK</sequence>
<dbReference type="GeneID" id="25905730"/>
<dbReference type="EMBL" id="KQ241922">
    <property type="protein sequence ID" value="KNC82487.1"/>
    <property type="molecule type" value="Genomic_DNA"/>
</dbReference>
<gene>
    <name evidence="2" type="ORF">SARC_05226</name>
</gene>
<feature type="non-terminal residue" evidence="2">
    <location>
        <position position="113"/>
    </location>
</feature>
<reference evidence="2 3" key="1">
    <citation type="submission" date="2011-02" db="EMBL/GenBank/DDBJ databases">
        <title>The Genome Sequence of Sphaeroforma arctica JP610.</title>
        <authorList>
            <consortium name="The Broad Institute Genome Sequencing Platform"/>
            <person name="Russ C."/>
            <person name="Cuomo C."/>
            <person name="Young S.K."/>
            <person name="Zeng Q."/>
            <person name="Gargeya S."/>
            <person name="Alvarado L."/>
            <person name="Berlin A."/>
            <person name="Chapman S.B."/>
            <person name="Chen Z."/>
            <person name="Freedman E."/>
            <person name="Gellesch M."/>
            <person name="Goldberg J."/>
            <person name="Griggs A."/>
            <person name="Gujja S."/>
            <person name="Heilman E."/>
            <person name="Heiman D."/>
            <person name="Howarth C."/>
            <person name="Mehta T."/>
            <person name="Neiman D."/>
            <person name="Pearson M."/>
            <person name="Roberts A."/>
            <person name="Saif S."/>
            <person name="Shea T."/>
            <person name="Shenoy N."/>
            <person name="Sisk P."/>
            <person name="Stolte C."/>
            <person name="Sykes S."/>
            <person name="White J."/>
            <person name="Yandava C."/>
            <person name="Burger G."/>
            <person name="Gray M.W."/>
            <person name="Holland P.W.H."/>
            <person name="King N."/>
            <person name="Lang F.B.F."/>
            <person name="Roger A.J."/>
            <person name="Ruiz-Trillo I."/>
            <person name="Haas B."/>
            <person name="Nusbaum C."/>
            <person name="Birren B."/>
        </authorList>
    </citation>
    <scope>NUCLEOTIDE SEQUENCE [LARGE SCALE GENOMIC DNA]</scope>
    <source>
        <strain evidence="2 3">JP610</strain>
    </source>
</reference>
<name>A0A0L0G042_9EUKA</name>
<feature type="region of interest" description="Disordered" evidence="1">
    <location>
        <begin position="94"/>
        <end position="113"/>
    </location>
</feature>
<organism evidence="2 3">
    <name type="scientific">Sphaeroforma arctica JP610</name>
    <dbReference type="NCBI Taxonomy" id="667725"/>
    <lineage>
        <taxon>Eukaryota</taxon>
        <taxon>Ichthyosporea</taxon>
        <taxon>Ichthyophonida</taxon>
        <taxon>Sphaeroforma</taxon>
    </lineage>
</organism>
<keyword evidence="3" id="KW-1185">Reference proteome</keyword>
<evidence type="ECO:0000313" key="3">
    <source>
        <dbReference type="Proteomes" id="UP000054560"/>
    </source>
</evidence>
<dbReference type="AlphaFoldDB" id="A0A0L0G042"/>
<proteinExistence type="predicted"/>
<protein>
    <submittedName>
        <fullName evidence="2">Uncharacterized protein</fullName>
    </submittedName>
</protein>
<evidence type="ECO:0000313" key="2">
    <source>
        <dbReference type="EMBL" id="KNC82487.1"/>
    </source>
</evidence>
<dbReference type="Proteomes" id="UP000054560">
    <property type="component" value="Unassembled WGS sequence"/>
</dbReference>
<dbReference type="RefSeq" id="XP_014156389.1">
    <property type="nucleotide sequence ID" value="XM_014300914.1"/>
</dbReference>